<comment type="caution">
    <text evidence="2">The sequence shown here is derived from an EMBL/GenBank/DDBJ whole genome shotgun (WGS) entry which is preliminary data.</text>
</comment>
<proteinExistence type="predicted"/>
<dbReference type="PROSITE" id="PS51819">
    <property type="entry name" value="VOC"/>
    <property type="match status" value="1"/>
</dbReference>
<evidence type="ECO:0000259" key="1">
    <source>
        <dbReference type="PROSITE" id="PS51819"/>
    </source>
</evidence>
<dbReference type="EMBL" id="JADEWZ010000001">
    <property type="protein sequence ID" value="MBE9114402.1"/>
    <property type="molecule type" value="Genomic_DNA"/>
</dbReference>
<dbReference type="InterPro" id="IPR029068">
    <property type="entry name" value="Glyas_Bleomycin-R_OHBP_Dase"/>
</dbReference>
<gene>
    <name evidence="2" type="ORF">IQ249_00685</name>
</gene>
<evidence type="ECO:0000313" key="3">
    <source>
        <dbReference type="Proteomes" id="UP000654482"/>
    </source>
</evidence>
<organism evidence="2 3">
    <name type="scientific">Lusitaniella coriacea LEGE 07157</name>
    <dbReference type="NCBI Taxonomy" id="945747"/>
    <lineage>
        <taxon>Bacteria</taxon>
        <taxon>Bacillati</taxon>
        <taxon>Cyanobacteriota</taxon>
        <taxon>Cyanophyceae</taxon>
        <taxon>Spirulinales</taxon>
        <taxon>Lusitaniellaceae</taxon>
        <taxon>Lusitaniella</taxon>
    </lineage>
</organism>
<keyword evidence="3" id="KW-1185">Reference proteome</keyword>
<dbReference type="SUPFAM" id="SSF54593">
    <property type="entry name" value="Glyoxalase/Bleomycin resistance protein/Dihydroxybiphenyl dioxygenase"/>
    <property type="match status" value="1"/>
</dbReference>
<dbReference type="Proteomes" id="UP000654482">
    <property type="component" value="Unassembled WGS sequence"/>
</dbReference>
<dbReference type="Gene3D" id="3.10.180.10">
    <property type="entry name" value="2,3-Dihydroxybiphenyl 1,2-Dioxygenase, domain 1"/>
    <property type="match status" value="1"/>
</dbReference>
<reference evidence="2" key="1">
    <citation type="submission" date="2020-10" db="EMBL/GenBank/DDBJ databases">
        <authorList>
            <person name="Castelo-Branco R."/>
            <person name="Eusebio N."/>
            <person name="Adriana R."/>
            <person name="Vieira A."/>
            <person name="Brugerolle De Fraissinette N."/>
            <person name="Rezende De Castro R."/>
            <person name="Schneider M.P."/>
            <person name="Vasconcelos V."/>
            <person name="Leao P.N."/>
        </authorList>
    </citation>
    <scope>NUCLEOTIDE SEQUENCE</scope>
    <source>
        <strain evidence="2">LEGE 07157</strain>
    </source>
</reference>
<sequence length="135" mass="15818">MNFQYVYTRLNVENFQTCKAFYRDVLNLSVKFEDERDEYVEFDAGSIRITLFNREKLTDFISRDESLTYDSHSARVVLSFQVSNVEEAVAYLQTHGVEMLNVPTNYPDRGFISTCFRDPDNNLIELEQMTDVLIS</sequence>
<dbReference type="Pfam" id="PF12681">
    <property type="entry name" value="Glyoxalase_2"/>
    <property type="match status" value="1"/>
</dbReference>
<name>A0A8J7AW38_9CYAN</name>
<dbReference type="InterPro" id="IPR037523">
    <property type="entry name" value="VOC_core"/>
</dbReference>
<evidence type="ECO:0000313" key="2">
    <source>
        <dbReference type="EMBL" id="MBE9114402.1"/>
    </source>
</evidence>
<dbReference type="RefSeq" id="WP_194027482.1">
    <property type="nucleotide sequence ID" value="NZ_JADEWZ010000001.1"/>
</dbReference>
<dbReference type="InterPro" id="IPR025870">
    <property type="entry name" value="Glyoxalase-like_dom"/>
</dbReference>
<dbReference type="AlphaFoldDB" id="A0A8J7AW38"/>
<feature type="domain" description="VOC" evidence="1">
    <location>
        <begin position="4"/>
        <end position="129"/>
    </location>
</feature>
<accession>A0A8J7AW38</accession>
<protein>
    <submittedName>
        <fullName evidence="2">VOC family protein</fullName>
    </submittedName>
</protein>